<feature type="compositionally biased region" description="Polar residues" evidence="1">
    <location>
        <begin position="29"/>
        <end position="40"/>
    </location>
</feature>
<proteinExistence type="predicted"/>
<feature type="region of interest" description="Disordered" evidence="1">
    <location>
        <begin position="503"/>
        <end position="543"/>
    </location>
</feature>
<feature type="compositionally biased region" description="Polar residues" evidence="1">
    <location>
        <begin position="528"/>
        <end position="543"/>
    </location>
</feature>
<protein>
    <submittedName>
        <fullName evidence="2">Uncharacterized protein</fullName>
    </submittedName>
</protein>
<evidence type="ECO:0000256" key="1">
    <source>
        <dbReference type="SAM" id="MobiDB-lite"/>
    </source>
</evidence>
<name>A0ABR3SU24_9PEZI</name>
<comment type="caution">
    <text evidence="2">The sequence shown here is derived from an EMBL/GenBank/DDBJ whole genome shotgun (WGS) entry which is preliminary data.</text>
</comment>
<feature type="region of interest" description="Disordered" evidence="1">
    <location>
        <begin position="120"/>
        <end position="141"/>
    </location>
</feature>
<dbReference type="Proteomes" id="UP001521116">
    <property type="component" value="Unassembled WGS sequence"/>
</dbReference>
<gene>
    <name evidence="2" type="ORF">SLS56_005560</name>
</gene>
<reference evidence="2 3" key="1">
    <citation type="submission" date="2024-02" db="EMBL/GenBank/DDBJ databases">
        <title>De novo assembly and annotation of 12 fungi associated with fruit tree decline syndrome in Ontario, Canada.</title>
        <authorList>
            <person name="Sulman M."/>
            <person name="Ellouze W."/>
            <person name="Ilyukhin E."/>
        </authorList>
    </citation>
    <scope>NUCLEOTIDE SEQUENCE [LARGE SCALE GENOMIC DNA]</scope>
    <source>
        <strain evidence="2 3">M1-105</strain>
    </source>
</reference>
<feature type="region of interest" description="Disordered" evidence="1">
    <location>
        <begin position="311"/>
        <end position="335"/>
    </location>
</feature>
<feature type="region of interest" description="Disordered" evidence="1">
    <location>
        <begin position="21"/>
        <end position="57"/>
    </location>
</feature>
<evidence type="ECO:0000313" key="2">
    <source>
        <dbReference type="EMBL" id="KAL1629117.1"/>
    </source>
</evidence>
<keyword evidence="3" id="KW-1185">Reference proteome</keyword>
<sequence length="831" mass="93672">MQPQPVVTTQMYCVPEIRNVRHGHANEPSPGSLNLPNPATSAALPMSEGSSSKALHQPRALPNQKFTGKRRKVHDRLCLGGTYHPNLPGFRFPQTPAPVPQASQATCANGIELVNLTGDISDAEDDSPTPSAKSRDFNFHRRDISHDTDAEGEDDPDFTPFHNIVPFIKAGQHNVTTHQKTTAPRNFIPNLEQLFEQWFLYGNMYYQGLRLLQPRDIPINSVTARTLPCGTISPPGLEKSTVLLTICSGYDVAEIKMFEAEIATNSGKGLDIDHGIYHETSTSNPNIWTVLFIREKPQLVPTGNVRGPGMPNGMTHGGGPHVAKKRRGQGPDVGTATGGATVQHPWQIIAWPSAHVTKFKETLGPEREALSNDKVDKMSRSRPCLGREPLAPIYQVIGQENVGVRPQPRRLSTKVNTTEGHWRVCYFDNQDIEVGNFDNDIVSVHEGQRLTCLRFYRGGKIPLLAGKGVDLTYWKTFCDYFSKGELQLEFLCPARAEPIILSEEEQLRRRGKGKTNHPKANNNDRHTGASQTGHTANTPTPTGNIGVSLLPMASALHLRTNSLPHFGFAVAYQVLPRSHSAGNNPYPYRQLPRRKVAVMRGWQAEMLSALGQERNPKWAGWTDRSPLHLKRKSMTEQWEKQQIEWAVHSKDRARYILHAEPRACRDYGTMVADYFKGAERELNRVEKKVAAKFRSEGLNEEEERARLRQNEMLLAPHEHLRDVRATATKRAEARRRYRPDQRYQQTYMEAYHQQQQQAYYYQQAYHQQHAWCHQQAYLQQQQHINHQQQHQVYPQFADPGLAFPSVSGSAVGQQGGQHVQAFWQNGQQGGN</sequence>
<accession>A0ABR3SU24</accession>
<dbReference type="EMBL" id="JAJVDC020000057">
    <property type="protein sequence ID" value="KAL1629117.1"/>
    <property type="molecule type" value="Genomic_DNA"/>
</dbReference>
<organism evidence="2 3">
    <name type="scientific">Neofusicoccum ribis</name>
    <dbReference type="NCBI Taxonomy" id="45134"/>
    <lineage>
        <taxon>Eukaryota</taxon>
        <taxon>Fungi</taxon>
        <taxon>Dikarya</taxon>
        <taxon>Ascomycota</taxon>
        <taxon>Pezizomycotina</taxon>
        <taxon>Dothideomycetes</taxon>
        <taxon>Dothideomycetes incertae sedis</taxon>
        <taxon>Botryosphaeriales</taxon>
        <taxon>Botryosphaeriaceae</taxon>
        <taxon>Neofusicoccum</taxon>
    </lineage>
</organism>
<evidence type="ECO:0000313" key="3">
    <source>
        <dbReference type="Proteomes" id="UP001521116"/>
    </source>
</evidence>